<keyword evidence="7 8" id="KW-0472">Membrane</keyword>
<dbReference type="Gene3D" id="1.50.40.10">
    <property type="entry name" value="Mitochondrial carrier domain"/>
    <property type="match status" value="2"/>
</dbReference>
<dbReference type="VEuPathDB" id="FungiDB:SPPG_06215"/>
<keyword evidence="12" id="KW-1185">Reference proteome</keyword>
<evidence type="ECO:0000313" key="12">
    <source>
        <dbReference type="Proteomes" id="UP000053201"/>
    </source>
</evidence>
<dbReference type="InterPro" id="IPR044712">
    <property type="entry name" value="SLC25A32-like"/>
</dbReference>
<dbReference type="Proteomes" id="UP000053201">
    <property type="component" value="Unassembled WGS sequence"/>
</dbReference>
<dbReference type="InParanoid" id="A0A0L0HBD8"/>
<feature type="repeat" description="Solcar" evidence="8">
    <location>
        <begin position="242"/>
        <end position="325"/>
    </location>
</feature>
<feature type="transmembrane region" description="Helical" evidence="10">
    <location>
        <begin position="12"/>
        <end position="33"/>
    </location>
</feature>
<comment type="similarity">
    <text evidence="2 9">Belongs to the mitochondrial carrier (TC 2.A.29) family.</text>
</comment>
<feature type="repeat" description="Solcar" evidence="8">
    <location>
        <begin position="10"/>
        <end position="94"/>
    </location>
</feature>
<dbReference type="GeneID" id="27689538"/>
<feature type="repeat" description="Solcar" evidence="8">
    <location>
        <begin position="146"/>
        <end position="239"/>
    </location>
</feature>
<dbReference type="AlphaFoldDB" id="A0A0L0HBD8"/>
<dbReference type="InterPro" id="IPR018108">
    <property type="entry name" value="MCP_transmembrane"/>
</dbReference>
<dbReference type="OrthoDB" id="428293at2759"/>
<evidence type="ECO:0000256" key="6">
    <source>
        <dbReference type="ARBA" id="ARBA00022989"/>
    </source>
</evidence>
<evidence type="ECO:0000256" key="3">
    <source>
        <dbReference type="ARBA" id="ARBA00022448"/>
    </source>
</evidence>
<dbReference type="GO" id="GO:0006862">
    <property type="term" value="P:nucleotide transport"/>
    <property type="evidence" value="ECO:0007669"/>
    <property type="project" value="InterPro"/>
</dbReference>
<evidence type="ECO:0000313" key="11">
    <source>
        <dbReference type="EMBL" id="KNC98522.1"/>
    </source>
</evidence>
<dbReference type="GO" id="GO:0016020">
    <property type="term" value="C:membrane"/>
    <property type="evidence" value="ECO:0007669"/>
    <property type="project" value="UniProtKB-SubCell"/>
</dbReference>
<dbReference type="SUPFAM" id="SSF103506">
    <property type="entry name" value="Mitochondrial carrier"/>
    <property type="match status" value="1"/>
</dbReference>
<dbReference type="PROSITE" id="PS50920">
    <property type="entry name" value="SOLCAR"/>
    <property type="match status" value="3"/>
</dbReference>
<keyword evidence="5" id="KW-0677">Repeat</keyword>
<protein>
    <recommendedName>
        <fullName evidence="13">Mitochondrial carrier</fullName>
    </recommendedName>
</protein>
<dbReference type="PANTHER" id="PTHR45683">
    <property type="entry name" value="MITOCHONDRIAL NICOTINAMIDE ADENINE DINUCLEOTIDE TRANSPORTER 1-RELATED-RELATED"/>
    <property type="match status" value="1"/>
</dbReference>
<sequence length="339" mass="37706">MDNPNARKLSHTQINIISTFLSGLATFIAFYPLEVVELRLQVQKRVYKGLIDALRRIRKEEGLRALYRGFPPALIQATLGWACYYCAFDFARHVIYTEFLSSAADRSGQHHISHHLKEITDGVPVQQVVQEVAHDSLPPECRPEEIPPAANLAGAAISGALCTLVFNPLQVLKLRMVTAPPGKNPSMLDTFRSIVHHPSSRMTRLPSRVKTLWKGTLPALFGVSEGCIQFTVYERLKASLPPHPTSLVLASTTARFVSGVTTYPYQVLRSRLQNSDEYRGVLDACKRIGREEGLAAFWRGVGPNLVRTVPPAGFLLTMNDVLREALHRRFGTGRGDRIG</sequence>
<reference evidence="11 12" key="1">
    <citation type="submission" date="2009-08" db="EMBL/GenBank/DDBJ databases">
        <title>The Genome Sequence of Spizellomyces punctatus strain DAOM BR117.</title>
        <authorList>
            <consortium name="The Broad Institute Genome Sequencing Platform"/>
            <person name="Russ C."/>
            <person name="Cuomo C."/>
            <person name="Shea T."/>
            <person name="Young S.K."/>
            <person name="Zeng Q."/>
            <person name="Koehrsen M."/>
            <person name="Haas B."/>
            <person name="Borodovsky M."/>
            <person name="Guigo R."/>
            <person name="Alvarado L."/>
            <person name="Berlin A."/>
            <person name="Bochicchio J."/>
            <person name="Borenstein D."/>
            <person name="Chapman S."/>
            <person name="Chen Z."/>
            <person name="Engels R."/>
            <person name="Freedman E."/>
            <person name="Gellesch M."/>
            <person name="Goldberg J."/>
            <person name="Griggs A."/>
            <person name="Gujja S."/>
            <person name="Heiman D."/>
            <person name="Hepburn T."/>
            <person name="Howarth C."/>
            <person name="Jen D."/>
            <person name="Larson L."/>
            <person name="Lewis B."/>
            <person name="Mehta T."/>
            <person name="Park D."/>
            <person name="Pearson M."/>
            <person name="Roberts A."/>
            <person name="Saif S."/>
            <person name="Shenoy N."/>
            <person name="Sisk P."/>
            <person name="Stolte C."/>
            <person name="Sykes S."/>
            <person name="Thomson T."/>
            <person name="Walk T."/>
            <person name="White J."/>
            <person name="Yandava C."/>
            <person name="Burger G."/>
            <person name="Gray M.W."/>
            <person name="Holland P.W.H."/>
            <person name="King N."/>
            <person name="Lang F.B.F."/>
            <person name="Roger A.J."/>
            <person name="Ruiz-Trillo I."/>
            <person name="Lander E."/>
            <person name="Nusbaum C."/>
        </authorList>
    </citation>
    <scope>NUCLEOTIDE SEQUENCE [LARGE SCALE GENOMIC DNA]</scope>
    <source>
        <strain evidence="11 12">DAOM BR117</strain>
    </source>
</reference>
<evidence type="ECO:0008006" key="13">
    <source>
        <dbReference type="Google" id="ProtNLM"/>
    </source>
</evidence>
<dbReference type="EMBL" id="KQ257460">
    <property type="protein sequence ID" value="KNC98522.1"/>
    <property type="molecule type" value="Genomic_DNA"/>
</dbReference>
<accession>A0A0L0HBD8</accession>
<dbReference type="InterPro" id="IPR023395">
    <property type="entry name" value="MCP_dom_sf"/>
</dbReference>
<evidence type="ECO:0000256" key="10">
    <source>
        <dbReference type="SAM" id="Phobius"/>
    </source>
</evidence>
<keyword evidence="4 8" id="KW-0812">Transmembrane</keyword>
<dbReference type="RefSeq" id="XP_016606562.1">
    <property type="nucleotide sequence ID" value="XM_016754422.1"/>
</dbReference>
<keyword evidence="3 9" id="KW-0813">Transport</keyword>
<dbReference type="OMA" id="AHSNIKG"/>
<evidence type="ECO:0000256" key="7">
    <source>
        <dbReference type="ARBA" id="ARBA00023136"/>
    </source>
</evidence>
<evidence type="ECO:0000256" key="2">
    <source>
        <dbReference type="ARBA" id="ARBA00006375"/>
    </source>
</evidence>
<dbReference type="eggNOG" id="KOG0764">
    <property type="taxonomic scope" value="Eukaryota"/>
</dbReference>
<comment type="subcellular location">
    <subcellularLocation>
        <location evidence="1">Membrane</location>
        <topology evidence="1">Multi-pass membrane protein</topology>
    </subcellularLocation>
</comment>
<evidence type="ECO:0000256" key="8">
    <source>
        <dbReference type="PROSITE-ProRule" id="PRU00282"/>
    </source>
</evidence>
<evidence type="ECO:0000256" key="1">
    <source>
        <dbReference type="ARBA" id="ARBA00004141"/>
    </source>
</evidence>
<dbReference type="Pfam" id="PF00153">
    <property type="entry name" value="Mito_carr"/>
    <property type="match status" value="3"/>
</dbReference>
<keyword evidence="6 10" id="KW-1133">Transmembrane helix</keyword>
<evidence type="ECO:0000256" key="9">
    <source>
        <dbReference type="RuleBase" id="RU000488"/>
    </source>
</evidence>
<gene>
    <name evidence="11" type="ORF">SPPG_06215</name>
</gene>
<name>A0A0L0HBD8_SPIPD</name>
<proteinExistence type="inferred from homology"/>
<organism evidence="11 12">
    <name type="scientific">Spizellomyces punctatus (strain DAOM BR117)</name>
    <dbReference type="NCBI Taxonomy" id="645134"/>
    <lineage>
        <taxon>Eukaryota</taxon>
        <taxon>Fungi</taxon>
        <taxon>Fungi incertae sedis</taxon>
        <taxon>Chytridiomycota</taxon>
        <taxon>Chytridiomycota incertae sedis</taxon>
        <taxon>Chytridiomycetes</taxon>
        <taxon>Spizellomycetales</taxon>
        <taxon>Spizellomycetaceae</taxon>
        <taxon>Spizellomyces</taxon>
    </lineage>
</organism>
<dbReference type="GO" id="GO:0055085">
    <property type="term" value="P:transmembrane transport"/>
    <property type="evidence" value="ECO:0007669"/>
    <property type="project" value="InterPro"/>
</dbReference>
<evidence type="ECO:0000256" key="5">
    <source>
        <dbReference type="ARBA" id="ARBA00022737"/>
    </source>
</evidence>
<evidence type="ECO:0000256" key="4">
    <source>
        <dbReference type="ARBA" id="ARBA00022692"/>
    </source>
</evidence>